<gene>
    <name evidence="1" type="ORF">TKV_c08770</name>
</gene>
<reference evidence="2" key="1">
    <citation type="journal article" date="2015" name="Genome Announc.">
        <title>Whole-Genome Sequences of 80 Environmental and Clinical Isolates of Burkholderia pseudomallei.</title>
        <authorList>
            <person name="Johnson S.L."/>
            <person name="Baker A.L."/>
            <person name="Chain P.S."/>
            <person name="Currie B.J."/>
            <person name="Daligault H.E."/>
            <person name="Davenport K.W."/>
            <person name="Davis C.B."/>
            <person name="Inglis T.J."/>
            <person name="Kaestli M."/>
            <person name="Koren S."/>
            <person name="Mayo M."/>
            <person name="Merritt A.J."/>
            <person name="Price E.P."/>
            <person name="Sarovich D.S."/>
            <person name="Warner J."/>
            <person name="Rosovitz M.J."/>
        </authorList>
    </citation>
    <scope>NUCLEOTIDE SEQUENCE [LARGE SCALE GENOMIC DNA]</scope>
    <source>
        <strain evidence="2">DSM 2030</strain>
    </source>
</reference>
<dbReference type="EMBL" id="CP009170">
    <property type="protein sequence ID" value="AIS52058.1"/>
    <property type="molecule type" value="Genomic_DNA"/>
</dbReference>
<dbReference type="HOGENOM" id="CLU_191293_0_0_9"/>
<name>A0A097AQH8_THEKI</name>
<sequence length="95" mass="11405">MIHQTQFYFNTRRILSEKANGRLEDYTKQWHLRQEEIKRIILSAKQEEKRKYKEEDIEEWLRVSLPILEGPFAGKSWIKYVLKELTRANGLAVGI</sequence>
<dbReference type="Proteomes" id="UP000029669">
    <property type="component" value="Chromosome"/>
</dbReference>
<proteinExistence type="predicted"/>
<dbReference type="STRING" id="2325.TKV_c08770"/>
<dbReference type="KEGG" id="tki:TKV_c08770"/>
<dbReference type="RefSeq" id="WP_049684869.1">
    <property type="nucleotide sequence ID" value="NZ_CP009170.1"/>
</dbReference>
<dbReference type="AlphaFoldDB" id="A0A097AQH8"/>
<evidence type="ECO:0000313" key="2">
    <source>
        <dbReference type="Proteomes" id="UP000029669"/>
    </source>
</evidence>
<keyword evidence="2" id="KW-1185">Reference proteome</keyword>
<accession>A0A097AQH8</accession>
<dbReference type="OrthoDB" id="1719576at2"/>
<protein>
    <submittedName>
        <fullName evidence="1">Uncharacterized protein</fullName>
    </submittedName>
</protein>
<evidence type="ECO:0000313" key="1">
    <source>
        <dbReference type="EMBL" id="AIS52058.1"/>
    </source>
</evidence>
<organism evidence="1 2">
    <name type="scientific">Thermoanaerobacter kivui</name>
    <name type="common">Acetogenium kivui</name>
    <dbReference type="NCBI Taxonomy" id="2325"/>
    <lineage>
        <taxon>Bacteria</taxon>
        <taxon>Bacillati</taxon>
        <taxon>Bacillota</taxon>
        <taxon>Clostridia</taxon>
        <taxon>Thermoanaerobacterales</taxon>
        <taxon>Thermoanaerobacteraceae</taxon>
        <taxon>Thermoanaerobacter</taxon>
    </lineage>
</organism>